<dbReference type="AlphaFoldDB" id="A0A6I3XI63"/>
<evidence type="ECO:0008006" key="5">
    <source>
        <dbReference type="Google" id="ProtNLM"/>
    </source>
</evidence>
<dbReference type="RefSeq" id="WP_155709816.1">
    <property type="nucleotide sequence ID" value="NZ_BMWU01000002.1"/>
</dbReference>
<evidence type="ECO:0000256" key="1">
    <source>
        <dbReference type="SAM" id="MobiDB-lite"/>
    </source>
</evidence>
<dbReference type="OrthoDB" id="8759910at2"/>
<organism evidence="3 4">
    <name type="scientific">Pseudoduganella dura</name>
    <dbReference type="NCBI Taxonomy" id="321982"/>
    <lineage>
        <taxon>Bacteria</taxon>
        <taxon>Pseudomonadati</taxon>
        <taxon>Pseudomonadota</taxon>
        <taxon>Betaproteobacteria</taxon>
        <taxon>Burkholderiales</taxon>
        <taxon>Oxalobacteraceae</taxon>
        <taxon>Telluria group</taxon>
        <taxon>Pseudoduganella</taxon>
    </lineage>
</organism>
<evidence type="ECO:0000256" key="2">
    <source>
        <dbReference type="SAM" id="SignalP"/>
    </source>
</evidence>
<dbReference type="EMBL" id="WNWM01000002">
    <property type="protein sequence ID" value="MUI14083.1"/>
    <property type="molecule type" value="Genomic_DNA"/>
</dbReference>
<keyword evidence="2" id="KW-0732">Signal</keyword>
<feature type="compositionally biased region" description="Polar residues" evidence="1">
    <location>
        <begin position="25"/>
        <end position="39"/>
    </location>
</feature>
<comment type="caution">
    <text evidence="3">The sequence shown here is derived from an EMBL/GenBank/DDBJ whole genome shotgun (WGS) entry which is preliminary data.</text>
</comment>
<reference evidence="3 4" key="1">
    <citation type="submission" date="2019-11" db="EMBL/GenBank/DDBJ databases">
        <title>Draft Genome Sequences of Six Type Strains of the Genus Massilia.</title>
        <authorList>
            <person name="Miess H."/>
            <person name="Frediansyah A."/>
            <person name="Goeker M."/>
            <person name="Gross H."/>
        </authorList>
    </citation>
    <scope>NUCLEOTIDE SEQUENCE [LARGE SCALE GENOMIC DNA]</scope>
    <source>
        <strain evidence="3 4">DSM 17513</strain>
    </source>
</reference>
<feature type="chain" id="PRO_5026027624" description="Lipoprotein" evidence="2">
    <location>
        <begin position="17"/>
        <end position="79"/>
    </location>
</feature>
<keyword evidence="4" id="KW-1185">Reference proteome</keyword>
<dbReference type="PROSITE" id="PS51257">
    <property type="entry name" value="PROKAR_LIPOPROTEIN"/>
    <property type="match status" value="1"/>
</dbReference>
<gene>
    <name evidence="3" type="ORF">GJV26_16700</name>
</gene>
<sequence>MRHAILAVACLLTACAASEPGGKANTFNEDNAYTPTGSNIPRKKVERDGKTLVMSRDDAAKMVEDARSMGNSLGSGIGK</sequence>
<proteinExistence type="predicted"/>
<evidence type="ECO:0000313" key="3">
    <source>
        <dbReference type="EMBL" id="MUI14083.1"/>
    </source>
</evidence>
<dbReference type="Proteomes" id="UP000431684">
    <property type="component" value="Unassembled WGS sequence"/>
</dbReference>
<feature type="compositionally biased region" description="Basic and acidic residues" evidence="1">
    <location>
        <begin position="43"/>
        <end position="56"/>
    </location>
</feature>
<feature type="signal peptide" evidence="2">
    <location>
        <begin position="1"/>
        <end position="16"/>
    </location>
</feature>
<feature type="region of interest" description="Disordered" evidence="1">
    <location>
        <begin position="23"/>
        <end position="56"/>
    </location>
</feature>
<name>A0A6I3XI63_9BURK</name>
<accession>A0A6I3XI63</accession>
<protein>
    <recommendedName>
        <fullName evidence="5">Lipoprotein</fullName>
    </recommendedName>
</protein>
<evidence type="ECO:0000313" key="4">
    <source>
        <dbReference type="Proteomes" id="UP000431684"/>
    </source>
</evidence>